<sequence length="272" mass="29487">MSSTKLLFAKWMLPVAIVWGLSYPLTKLVTFYSSPMIVSATRVAIASIFFYALSRGLTVGFKQFINGLLNFVGLLTCLNLGVYFSPNPGLVAVMIYIQPLFVVVIESLLGNRVGLKGILGIILGVLGITVSAFLAFNLGLLIGLIGGLIWACGTVYYRRNLTKEDLVKLNAFMALTSLPILLALTPVDFHFELNLVNVGLLVALALIAQVGGFYFWFNAVKYLGSVKASSGSLLVPVMAYVFSFVFFREIPTIIDIIGSAVTLIGVYLTMTS</sequence>
<evidence type="ECO:0000313" key="7">
    <source>
        <dbReference type="EMBL" id="ACP45132.1"/>
    </source>
</evidence>
<dbReference type="KEGG" id="siy:YG5714_0852"/>
<evidence type="ECO:0000256" key="5">
    <source>
        <dbReference type="SAM" id="Phobius"/>
    </source>
</evidence>
<feature type="transmembrane region" description="Helical" evidence="5">
    <location>
        <begin position="169"/>
        <end position="189"/>
    </location>
</feature>
<evidence type="ECO:0000313" key="8">
    <source>
        <dbReference type="Proteomes" id="UP000002308"/>
    </source>
</evidence>
<dbReference type="GeneID" id="7807030"/>
<feature type="transmembrane region" description="Helical" evidence="5">
    <location>
        <begin position="195"/>
        <end position="217"/>
    </location>
</feature>
<dbReference type="AlphaFoldDB" id="C3NCC4"/>
<feature type="transmembrane region" description="Helical" evidence="5">
    <location>
        <begin position="31"/>
        <end position="52"/>
    </location>
</feature>
<dbReference type="InterPro" id="IPR000620">
    <property type="entry name" value="EamA_dom"/>
</dbReference>
<name>C3NCC4_SACI7</name>
<evidence type="ECO:0000256" key="4">
    <source>
        <dbReference type="ARBA" id="ARBA00023136"/>
    </source>
</evidence>
<keyword evidence="3 5" id="KW-1133">Transmembrane helix</keyword>
<dbReference type="PANTHER" id="PTHR32322:SF2">
    <property type="entry name" value="EAMA DOMAIN-CONTAINING PROTEIN"/>
    <property type="match status" value="1"/>
</dbReference>
<dbReference type="Pfam" id="PF00892">
    <property type="entry name" value="EamA"/>
    <property type="match status" value="2"/>
</dbReference>
<dbReference type="EMBL" id="CP001403">
    <property type="protein sequence ID" value="ACP45132.1"/>
    <property type="molecule type" value="Genomic_DNA"/>
</dbReference>
<dbReference type="PANTHER" id="PTHR32322">
    <property type="entry name" value="INNER MEMBRANE TRANSPORTER"/>
    <property type="match status" value="1"/>
</dbReference>
<evidence type="ECO:0000256" key="2">
    <source>
        <dbReference type="ARBA" id="ARBA00022692"/>
    </source>
</evidence>
<accession>C3NCC4</accession>
<feature type="transmembrane region" description="Helical" evidence="5">
    <location>
        <begin position="64"/>
        <end position="84"/>
    </location>
</feature>
<comment type="subcellular location">
    <subcellularLocation>
        <location evidence="1">Membrane</location>
        <topology evidence="1">Multi-pass membrane protein</topology>
    </subcellularLocation>
</comment>
<feature type="transmembrane region" description="Helical" evidence="5">
    <location>
        <begin position="140"/>
        <end position="157"/>
    </location>
</feature>
<dbReference type="InterPro" id="IPR050638">
    <property type="entry name" value="AA-Vitamin_Transporters"/>
</dbReference>
<feature type="domain" description="EamA" evidence="6">
    <location>
        <begin position="11"/>
        <end position="131"/>
    </location>
</feature>
<dbReference type="SUPFAM" id="SSF103481">
    <property type="entry name" value="Multidrug resistance efflux transporter EmrE"/>
    <property type="match status" value="1"/>
</dbReference>
<reference evidence="7 8" key="1">
    <citation type="journal article" date="2009" name="Proc. Natl. Acad. Sci. U.S.A.">
        <title>Biogeography of the Sulfolobus islandicus pan-genome.</title>
        <authorList>
            <person name="Reno M.L."/>
            <person name="Held N.L."/>
            <person name="Fields C.J."/>
            <person name="Burke P.V."/>
            <person name="Whitaker R.J."/>
        </authorList>
    </citation>
    <scope>NUCLEOTIDE SEQUENCE [LARGE SCALE GENOMIC DNA]</scope>
    <source>
        <strain evidence="8">Y.G.57.14 / Yellowstone #1</strain>
    </source>
</reference>
<dbReference type="RefSeq" id="WP_012715916.1">
    <property type="nucleotide sequence ID" value="NC_012622.1"/>
</dbReference>
<dbReference type="Proteomes" id="UP000002308">
    <property type="component" value="Chromosome"/>
</dbReference>
<dbReference type="HOGENOM" id="CLU_033863_5_0_2"/>
<evidence type="ECO:0000259" key="6">
    <source>
        <dbReference type="Pfam" id="PF00892"/>
    </source>
</evidence>
<feature type="transmembrane region" description="Helical" evidence="5">
    <location>
        <begin position="229"/>
        <end position="247"/>
    </location>
</feature>
<evidence type="ECO:0000256" key="3">
    <source>
        <dbReference type="ARBA" id="ARBA00022989"/>
    </source>
</evidence>
<feature type="transmembrane region" description="Helical" evidence="5">
    <location>
        <begin position="7"/>
        <end position="25"/>
    </location>
</feature>
<feature type="transmembrane region" description="Helical" evidence="5">
    <location>
        <begin position="253"/>
        <end position="270"/>
    </location>
</feature>
<protein>
    <recommendedName>
        <fullName evidence="6">EamA domain-containing protein</fullName>
    </recommendedName>
</protein>
<organism evidence="7 8">
    <name type="scientific">Saccharolobus islandicus (strain Y.G.57.14 / Yellowstone #1)</name>
    <name type="common">Sulfolobus islandicus</name>
    <dbReference type="NCBI Taxonomy" id="439386"/>
    <lineage>
        <taxon>Archaea</taxon>
        <taxon>Thermoproteota</taxon>
        <taxon>Thermoprotei</taxon>
        <taxon>Sulfolobales</taxon>
        <taxon>Sulfolobaceae</taxon>
        <taxon>Saccharolobus</taxon>
    </lineage>
</organism>
<gene>
    <name evidence="7" type="ordered locus">YG5714_0852</name>
</gene>
<evidence type="ECO:0000256" key="1">
    <source>
        <dbReference type="ARBA" id="ARBA00004141"/>
    </source>
</evidence>
<feature type="transmembrane region" description="Helical" evidence="5">
    <location>
        <begin position="117"/>
        <end position="134"/>
    </location>
</feature>
<dbReference type="GO" id="GO:0016020">
    <property type="term" value="C:membrane"/>
    <property type="evidence" value="ECO:0007669"/>
    <property type="project" value="UniProtKB-SubCell"/>
</dbReference>
<feature type="domain" description="EamA" evidence="6">
    <location>
        <begin position="138"/>
        <end position="270"/>
    </location>
</feature>
<proteinExistence type="predicted"/>
<feature type="transmembrane region" description="Helical" evidence="5">
    <location>
        <begin position="90"/>
        <end position="110"/>
    </location>
</feature>
<dbReference type="InterPro" id="IPR037185">
    <property type="entry name" value="EmrE-like"/>
</dbReference>
<keyword evidence="4 5" id="KW-0472">Membrane</keyword>
<keyword evidence="2 5" id="KW-0812">Transmembrane</keyword>